<dbReference type="FunFam" id="4.10.75.10:FF:000001">
    <property type="entry name" value="Anosmin 1"/>
    <property type="match status" value="1"/>
</dbReference>
<dbReference type="InterPro" id="IPR013783">
    <property type="entry name" value="Ig-like_fold"/>
</dbReference>
<dbReference type="GO" id="GO:0030414">
    <property type="term" value="F:peptidase inhibitor activity"/>
    <property type="evidence" value="ECO:0007669"/>
    <property type="project" value="InterPro"/>
</dbReference>
<dbReference type="EMBL" id="JAQQBR010001835">
    <property type="protein sequence ID" value="KAK0161521.1"/>
    <property type="molecule type" value="Genomic_DNA"/>
</dbReference>
<accession>A0AA39F244</accession>
<dbReference type="Pfam" id="PF00095">
    <property type="entry name" value="WAP"/>
    <property type="match status" value="1"/>
</dbReference>
<reference evidence="2" key="2">
    <citation type="submission" date="2023-03" db="EMBL/GenBank/DDBJ databases">
        <authorList>
            <person name="Inwood S.N."/>
            <person name="Skelly J.G."/>
            <person name="Guhlin J."/>
            <person name="Harrop T.W.R."/>
            <person name="Goldson S.G."/>
            <person name="Dearden P.K."/>
        </authorList>
    </citation>
    <scope>NUCLEOTIDE SEQUENCE</scope>
    <source>
        <strain evidence="2">Lincoln</strain>
        <tissue evidence="2">Whole body</tissue>
    </source>
</reference>
<dbReference type="GO" id="GO:0005576">
    <property type="term" value="C:extracellular region"/>
    <property type="evidence" value="ECO:0007669"/>
    <property type="project" value="InterPro"/>
</dbReference>
<dbReference type="InterPro" id="IPR036116">
    <property type="entry name" value="FN3_sf"/>
</dbReference>
<name>A0AA39F244_MICHY</name>
<organism evidence="2 3">
    <name type="scientific">Microctonus hyperodae</name>
    <name type="common">Parasitoid wasp</name>
    <dbReference type="NCBI Taxonomy" id="165561"/>
    <lineage>
        <taxon>Eukaryota</taxon>
        <taxon>Metazoa</taxon>
        <taxon>Ecdysozoa</taxon>
        <taxon>Arthropoda</taxon>
        <taxon>Hexapoda</taxon>
        <taxon>Insecta</taxon>
        <taxon>Pterygota</taxon>
        <taxon>Neoptera</taxon>
        <taxon>Endopterygota</taxon>
        <taxon>Hymenoptera</taxon>
        <taxon>Apocrita</taxon>
        <taxon>Ichneumonoidea</taxon>
        <taxon>Braconidae</taxon>
        <taxon>Euphorinae</taxon>
        <taxon>Microctonus</taxon>
    </lineage>
</organism>
<sequence>MVWAVEVVGEASGSKDQTGRTVNLIPVRTHRLDIHQLDHTSGSPVHCLANWTEYIEEHDSMRVVQCNSKCSRYLPSKECMDICLAANYTKPGNCPGENPMSPFEAACVTACNSDSQCSDVAKCCSNNCGITCMRPLGLEKWEDLPHVPDKIEIRREKSNMVALNWNIRKNSKHQKFVKEDWTKYDQNVMYLVEERHVLGPRYLESRLSPWRIHQVTNQNYLSIRVGLKTGHWYQFRVAAVNEIGSRGYSLPSSPFKTAEPRNPREPRNLSLNEAHLHTDDKLRILIHWRQPPSDVPIMFYKLFWSRIIHGPMNDSILVYHRSVPKDKSCYEIKNLDIGCQYFFQVQAVAIYGGRRLVSRKASKVFNSTDYMKYADVNKRSGSCDKHDAGLRVRRFICECGETIEARLVWPVDPQAASYNVTWQKNSCHRNPKEMKNIQNSISFSSMSQLTQSTRLDIKRLRRDCTYSVNVRSINREFECERNYENELRQNNDCLISERNLGIEFVTYGCKHYRLRDEEHAIINFDVHRY</sequence>
<dbReference type="SUPFAM" id="SSF49265">
    <property type="entry name" value="Fibronectin type III"/>
    <property type="match status" value="1"/>
</dbReference>
<keyword evidence="3" id="KW-1185">Reference proteome</keyword>
<dbReference type="CDD" id="cd00199">
    <property type="entry name" value="WAP"/>
    <property type="match status" value="1"/>
</dbReference>
<dbReference type="SMART" id="SM00060">
    <property type="entry name" value="FN3"/>
    <property type="match status" value="3"/>
</dbReference>
<evidence type="ECO:0000313" key="2">
    <source>
        <dbReference type="EMBL" id="KAK0161521.1"/>
    </source>
</evidence>
<gene>
    <name evidence="2" type="ORF">PV327_009981</name>
</gene>
<dbReference type="SMART" id="SM00217">
    <property type="entry name" value="WAP"/>
    <property type="match status" value="1"/>
</dbReference>
<protein>
    <recommendedName>
        <fullName evidence="1">WAP domain-containing protein</fullName>
    </recommendedName>
</protein>
<dbReference type="InterPro" id="IPR042447">
    <property type="entry name" value="Anosmin-1"/>
</dbReference>
<dbReference type="GO" id="GO:0030182">
    <property type="term" value="P:neuron differentiation"/>
    <property type="evidence" value="ECO:0007669"/>
    <property type="project" value="TreeGrafter"/>
</dbReference>
<dbReference type="PANTHER" id="PTHR14131">
    <property type="entry name" value="ANOSMIN"/>
    <property type="match status" value="1"/>
</dbReference>
<dbReference type="PROSITE" id="PS51390">
    <property type="entry name" value="WAP"/>
    <property type="match status" value="1"/>
</dbReference>
<dbReference type="InterPro" id="IPR008197">
    <property type="entry name" value="WAP_dom"/>
</dbReference>
<evidence type="ECO:0000259" key="1">
    <source>
        <dbReference type="PROSITE" id="PS51390"/>
    </source>
</evidence>
<dbReference type="CDD" id="cd00063">
    <property type="entry name" value="FN3"/>
    <property type="match status" value="2"/>
</dbReference>
<dbReference type="Gene3D" id="4.10.75.10">
    <property type="entry name" value="Elafin-like"/>
    <property type="match status" value="1"/>
</dbReference>
<dbReference type="InterPro" id="IPR036645">
    <property type="entry name" value="Elafin-like_sf"/>
</dbReference>
<dbReference type="Gene3D" id="2.60.40.10">
    <property type="entry name" value="Immunoglobulins"/>
    <property type="match status" value="2"/>
</dbReference>
<comment type="caution">
    <text evidence="2">The sequence shown here is derived from an EMBL/GenBank/DDBJ whole genome shotgun (WGS) entry which is preliminary data.</text>
</comment>
<dbReference type="InterPro" id="IPR003961">
    <property type="entry name" value="FN3_dom"/>
</dbReference>
<dbReference type="SUPFAM" id="SSF57256">
    <property type="entry name" value="Elafin-like"/>
    <property type="match status" value="1"/>
</dbReference>
<proteinExistence type="predicted"/>
<reference evidence="2" key="1">
    <citation type="journal article" date="2023" name="bioRxiv">
        <title>Scaffold-level genome assemblies of two parasitoid biocontrol wasps reveal the parthenogenesis mechanism and an associated novel virus.</title>
        <authorList>
            <person name="Inwood S."/>
            <person name="Skelly J."/>
            <person name="Guhlin J."/>
            <person name="Harrop T."/>
            <person name="Goldson S."/>
            <person name="Dearden P."/>
        </authorList>
    </citation>
    <scope>NUCLEOTIDE SEQUENCE</scope>
    <source>
        <strain evidence="2">Lincoln</strain>
        <tissue evidence="2">Whole body</tissue>
    </source>
</reference>
<feature type="domain" description="WAP" evidence="1">
    <location>
        <begin position="87"/>
        <end position="136"/>
    </location>
</feature>
<dbReference type="AlphaFoldDB" id="A0AA39F244"/>
<dbReference type="PRINTS" id="PR00003">
    <property type="entry name" value="4DISULPHCORE"/>
</dbReference>
<dbReference type="PANTHER" id="PTHR14131:SF5">
    <property type="entry name" value="ANOSMIN-1"/>
    <property type="match status" value="1"/>
</dbReference>
<dbReference type="GO" id="GO:0009986">
    <property type="term" value="C:cell surface"/>
    <property type="evidence" value="ECO:0007669"/>
    <property type="project" value="TreeGrafter"/>
</dbReference>
<evidence type="ECO:0000313" key="3">
    <source>
        <dbReference type="Proteomes" id="UP001168972"/>
    </source>
</evidence>
<dbReference type="Proteomes" id="UP001168972">
    <property type="component" value="Unassembled WGS sequence"/>
</dbReference>